<name>A0ABW0Z0U5_9ACTN</name>
<dbReference type="RefSeq" id="WP_390315821.1">
    <property type="nucleotide sequence ID" value="NZ_JBHSPB010000005.1"/>
</dbReference>
<dbReference type="EMBL" id="JBHSPB010000005">
    <property type="protein sequence ID" value="MFC5720663.1"/>
    <property type="molecule type" value="Genomic_DNA"/>
</dbReference>
<gene>
    <name evidence="6" type="ORF">ACFP1Z_10860</name>
</gene>
<dbReference type="PANTHER" id="PTHR43847:SF1">
    <property type="entry name" value="BLL3993 PROTEIN"/>
    <property type="match status" value="1"/>
</dbReference>
<evidence type="ECO:0000313" key="6">
    <source>
        <dbReference type="EMBL" id="MFC5720663.1"/>
    </source>
</evidence>
<dbReference type="EC" id="2.1.1.334" evidence="6"/>
<dbReference type="PROSITE" id="PS50244">
    <property type="entry name" value="S5A_REDUCTASE"/>
    <property type="match status" value="1"/>
</dbReference>
<reference evidence="7" key="1">
    <citation type="journal article" date="2019" name="Int. J. Syst. Evol. Microbiol.">
        <title>The Global Catalogue of Microorganisms (GCM) 10K type strain sequencing project: providing services to taxonomists for standard genome sequencing and annotation.</title>
        <authorList>
            <consortium name="The Broad Institute Genomics Platform"/>
            <consortium name="The Broad Institute Genome Sequencing Center for Infectious Disease"/>
            <person name="Wu L."/>
            <person name="Ma J."/>
        </authorList>
    </citation>
    <scope>NUCLEOTIDE SEQUENCE [LARGE SCALE GENOMIC DNA]</scope>
    <source>
        <strain evidence="7">CGMCC 4.7304</strain>
    </source>
</reference>
<dbReference type="PANTHER" id="PTHR43847">
    <property type="entry name" value="BLL3993 PROTEIN"/>
    <property type="match status" value="1"/>
</dbReference>
<keyword evidence="4 5" id="KW-0472">Membrane</keyword>
<proteinExistence type="predicted"/>
<comment type="subcellular location">
    <subcellularLocation>
        <location evidence="1">Membrane</location>
        <topology evidence="1">Multi-pass membrane protein</topology>
    </subcellularLocation>
</comment>
<feature type="transmembrane region" description="Helical" evidence="5">
    <location>
        <begin position="48"/>
        <end position="70"/>
    </location>
</feature>
<organism evidence="6 7">
    <name type="scientific">Streptomyces gamaensis</name>
    <dbReference type="NCBI Taxonomy" id="1763542"/>
    <lineage>
        <taxon>Bacteria</taxon>
        <taxon>Bacillati</taxon>
        <taxon>Actinomycetota</taxon>
        <taxon>Actinomycetes</taxon>
        <taxon>Kitasatosporales</taxon>
        <taxon>Streptomycetaceae</taxon>
        <taxon>Streptomyces</taxon>
    </lineage>
</organism>
<keyword evidence="3 5" id="KW-1133">Transmembrane helix</keyword>
<sequence length="194" mass="21358">MKEPDVQLPGLLALVGLLVWVGYELLLRRREDPGAASWQGGAADRGSTYLLIATYVVVVVVNVVLTSGHLGRLPAGWRWAGVGLVAAGLALRAWGMATLGRFYTRTLRTTGDQRVVREGPYRLVRHPGYCGSLLVWVGYALGLGNAIATVLTAGLLLGAYSWRIVAEERLLVAAFGEEYERYRRRTKRLVPYVY</sequence>
<feature type="transmembrane region" description="Helical" evidence="5">
    <location>
        <begin position="6"/>
        <end position="27"/>
    </location>
</feature>
<evidence type="ECO:0000256" key="3">
    <source>
        <dbReference type="ARBA" id="ARBA00022989"/>
    </source>
</evidence>
<dbReference type="Gene3D" id="1.20.120.1630">
    <property type="match status" value="1"/>
</dbReference>
<evidence type="ECO:0000313" key="7">
    <source>
        <dbReference type="Proteomes" id="UP001596083"/>
    </source>
</evidence>
<keyword evidence="6" id="KW-0489">Methyltransferase</keyword>
<dbReference type="Proteomes" id="UP001596083">
    <property type="component" value="Unassembled WGS sequence"/>
</dbReference>
<evidence type="ECO:0000256" key="1">
    <source>
        <dbReference type="ARBA" id="ARBA00004141"/>
    </source>
</evidence>
<dbReference type="GO" id="GO:0004671">
    <property type="term" value="F:protein C-terminal S-isoprenylcysteine carboxyl O-methyltransferase activity"/>
    <property type="evidence" value="ECO:0007669"/>
    <property type="project" value="UniProtKB-EC"/>
</dbReference>
<dbReference type="InterPro" id="IPR052527">
    <property type="entry name" value="Metal_cation-efflux_comp"/>
</dbReference>
<protein>
    <submittedName>
        <fullName evidence="6">Methyltransferase family protein</fullName>
        <ecNumber evidence="6">2.1.1.100</ecNumber>
        <ecNumber evidence="6">2.1.1.334</ecNumber>
    </submittedName>
</protein>
<feature type="transmembrane region" description="Helical" evidence="5">
    <location>
        <begin position="76"/>
        <end position="95"/>
    </location>
</feature>
<keyword evidence="6" id="KW-0808">Transferase</keyword>
<dbReference type="InterPro" id="IPR007269">
    <property type="entry name" value="ICMT_MeTrfase"/>
</dbReference>
<evidence type="ECO:0000256" key="2">
    <source>
        <dbReference type="ARBA" id="ARBA00022692"/>
    </source>
</evidence>
<keyword evidence="2 5" id="KW-0812">Transmembrane</keyword>
<accession>A0ABW0Z0U5</accession>
<comment type="caution">
    <text evidence="6">The sequence shown here is derived from an EMBL/GenBank/DDBJ whole genome shotgun (WGS) entry which is preliminary data.</text>
</comment>
<keyword evidence="7" id="KW-1185">Reference proteome</keyword>
<dbReference type="GO" id="GO:0032259">
    <property type="term" value="P:methylation"/>
    <property type="evidence" value="ECO:0007669"/>
    <property type="project" value="UniProtKB-KW"/>
</dbReference>
<dbReference type="EC" id="2.1.1.100" evidence="6"/>
<evidence type="ECO:0000256" key="5">
    <source>
        <dbReference type="SAM" id="Phobius"/>
    </source>
</evidence>
<evidence type="ECO:0000256" key="4">
    <source>
        <dbReference type="ARBA" id="ARBA00023136"/>
    </source>
</evidence>
<feature type="transmembrane region" description="Helical" evidence="5">
    <location>
        <begin position="133"/>
        <end position="162"/>
    </location>
</feature>
<dbReference type="Pfam" id="PF04140">
    <property type="entry name" value="ICMT"/>
    <property type="match status" value="1"/>
</dbReference>